<accession>A0AAN6QCB9</accession>
<dbReference type="RefSeq" id="XP_064665143.1">
    <property type="nucleotide sequence ID" value="XM_064818678.1"/>
</dbReference>
<feature type="compositionally biased region" description="Low complexity" evidence="1">
    <location>
        <begin position="588"/>
        <end position="608"/>
    </location>
</feature>
<evidence type="ECO:0000256" key="1">
    <source>
        <dbReference type="SAM" id="MobiDB-lite"/>
    </source>
</evidence>
<dbReference type="GeneID" id="89942804"/>
<dbReference type="SUPFAM" id="SSF52047">
    <property type="entry name" value="RNI-like"/>
    <property type="match status" value="1"/>
</dbReference>
<feature type="region of interest" description="Disordered" evidence="1">
    <location>
        <begin position="586"/>
        <end position="659"/>
    </location>
</feature>
<reference evidence="2" key="1">
    <citation type="journal article" date="2023" name="Mol. Phylogenet. Evol.">
        <title>Genome-scale phylogeny and comparative genomics of the fungal order Sordariales.</title>
        <authorList>
            <person name="Hensen N."/>
            <person name="Bonometti L."/>
            <person name="Westerberg I."/>
            <person name="Brannstrom I.O."/>
            <person name="Guillou S."/>
            <person name="Cros-Aarteil S."/>
            <person name="Calhoun S."/>
            <person name="Haridas S."/>
            <person name="Kuo A."/>
            <person name="Mondo S."/>
            <person name="Pangilinan J."/>
            <person name="Riley R."/>
            <person name="LaButti K."/>
            <person name="Andreopoulos B."/>
            <person name="Lipzen A."/>
            <person name="Chen C."/>
            <person name="Yan M."/>
            <person name="Daum C."/>
            <person name="Ng V."/>
            <person name="Clum A."/>
            <person name="Steindorff A."/>
            <person name="Ohm R.A."/>
            <person name="Martin F."/>
            <person name="Silar P."/>
            <person name="Natvig D.O."/>
            <person name="Lalanne C."/>
            <person name="Gautier V."/>
            <person name="Ament-Velasquez S.L."/>
            <person name="Kruys A."/>
            <person name="Hutchinson M.I."/>
            <person name="Powell A.J."/>
            <person name="Barry K."/>
            <person name="Miller A.N."/>
            <person name="Grigoriev I.V."/>
            <person name="Debuchy R."/>
            <person name="Gladieux P."/>
            <person name="Hiltunen Thoren M."/>
            <person name="Johannesson H."/>
        </authorList>
    </citation>
    <scope>NUCLEOTIDE SEQUENCE</scope>
    <source>
        <strain evidence="2">CBS 508.74</strain>
    </source>
</reference>
<dbReference type="Proteomes" id="UP001302812">
    <property type="component" value="Unassembled WGS sequence"/>
</dbReference>
<protein>
    <recommendedName>
        <fullName evidence="4">Leucine rich repeat domain containing protein</fullName>
    </recommendedName>
</protein>
<organism evidence="2 3">
    <name type="scientific">Canariomyces notabilis</name>
    <dbReference type="NCBI Taxonomy" id="2074819"/>
    <lineage>
        <taxon>Eukaryota</taxon>
        <taxon>Fungi</taxon>
        <taxon>Dikarya</taxon>
        <taxon>Ascomycota</taxon>
        <taxon>Pezizomycotina</taxon>
        <taxon>Sordariomycetes</taxon>
        <taxon>Sordariomycetidae</taxon>
        <taxon>Sordariales</taxon>
        <taxon>Chaetomiaceae</taxon>
        <taxon>Canariomyces</taxon>
    </lineage>
</organism>
<feature type="compositionally biased region" description="Acidic residues" evidence="1">
    <location>
        <begin position="642"/>
        <end position="653"/>
    </location>
</feature>
<gene>
    <name evidence="2" type="ORF">N656DRAFT_833014</name>
</gene>
<dbReference type="EMBL" id="MU853372">
    <property type="protein sequence ID" value="KAK4107573.1"/>
    <property type="molecule type" value="Genomic_DNA"/>
</dbReference>
<evidence type="ECO:0000313" key="2">
    <source>
        <dbReference type="EMBL" id="KAK4107573.1"/>
    </source>
</evidence>
<name>A0AAN6QCB9_9PEZI</name>
<reference evidence="2" key="2">
    <citation type="submission" date="2023-05" db="EMBL/GenBank/DDBJ databases">
        <authorList>
            <consortium name="Lawrence Berkeley National Laboratory"/>
            <person name="Steindorff A."/>
            <person name="Hensen N."/>
            <person name="Bonometti L."/>
            <person name="Westerberg I."/>
            <person name="Brannstrom I.O."/>
            <person name="Guillou S."/>
            <person name="Cros-Aarteil S."/>
            <person name="Calhoun S."/>
            <person name="Haridas S."/>
            <person name="Kuo A."/>
            <person name="Mondo S."/>
            <person name="Pangilinan J."/>
            <person name="Riley R."/>
            <person name="Labutti K."/>
            <person name="Andreopoulos B."/>
            <person name="Lipzen A."/>
            <person name="Chen C."/>
            <person name="Yanf M."/>
            <person name="Daum C."/>
            <person name="Ng V."/>
            <person name="Clum A."/>
            <person name="Ohm R."/>
            <person name="Martin F."/>
            <person name="Silar P."/>
            <person name="Natvig D."/>
            <person name="Lalanne C."/>
            <person name="Gautier V."/>
            <person name="Ament-Velasquez S.L."/>
            <person name="Kruys A."/>
            <person name="Hutchinson M.I."/>
            <person name="Powell A.J."/>
            <person name="Barry K."/>
            <person name="Miller A.N."/>
            <person name="Grigoriev I.V."/>
            <person name="Debuchy R."/>
            <person name="Gladieux P."/>
            <person name="Thoren M.H."/>
            <person name="Johannesson H."/>
        </authorList>
    </citation>
    <scope>NUCLEOTIDE SEQUENCE</scope>
    <source>
        <strain evidence="2">CBS 508.74</strain>
    </source>
</reference>
<evidence type="ECO:0008006" key="4">
    <source>
        <dbReference type="Google" id="ProtNLM"/>
    </source>
</evidence>
<keyword evidence="3" id="KW-1185">Reference proteome</keyword>
<feature type="compositionally biased region" description="Polar residues" evidence="1">
    <location>
        <begin position="616"/>
        <end position="627"/>
    </location>
</feature>
<dbReference type="AlphaFoldDB" id="A0AAN6QCB9"/>
<sequence>MDRNPPSYHDATKRPDWLEFVAGSVPVREYARLCLVSKRLYHQFAPRLWNDPLTVAAILTRDNDIEWFYRFMGHMTRVRESTRALVTSLDLRPFVVGAPEFTLFSWDKTLSQTLRMLPSTFPNLRCILLDGHPDVEADGLAAMLCSSSLVLSIPQCQAKLPSWFFVSPNLESLVYLDISAMPGSLRVPLHRPVLSPINLRSLRILKARGREMDDKTACLLFKTFQLQLWSVDLGYNKLTDGVFDDMQHFSFPAVSSRTGDFEVEGRLRYPPGESSASFGKFCFVDESDWSATFSHPHRYLVDAPLYTSNAQGGHDGTTNPRLDGRAKIRSDAPDAVKVALSGGPGNHSPLPEYIHDLDICRGHQGITHLYLSGNNISAAGLARMIRSSAGQLQHLECDSIFFRPHEASCPPWLASGKAKVSGFLGLAHVFRPVISSDLQVLRIHHSLVTQLPTLEGIGLSSMEALWLAETCLLPRAELAYPESFVPDMNPRLRSLTLTQIPRYSTGPLIEKLIHFLKLAAIQEQAIRDAKTGNRRGPSTLLGLRHIRLEIEPDPRESLLEDDGFGEEENGLDTEALMAQEFSFFRDWTSSPSKPPTSAARPPAATAHSYKAAEPQARNNPESVSTRPEQPAPGESPETGDSNPDDGDNSDDPGEYMTCICTGEDNTEFTVPVWIGPSPSSKQHRTRPAVREYARLLRHDPALQTDPQPASPNHVAAGVPSGSYIFTPAWDAMLFPTHLQQQQQRPRPSRRDLRGMRDVVSAIKAYRAQTRVAYNKDDGPDKAGLAAPLTTKTSDDGH</sequence>
<comment type="caution">
    <text evidence="2">The sequence shown here is derived from an EMBL/GenBank/DDBJ whole genome shotgun (WGS) entry which is preliminary data.</text>
</comment>
<evidence type="ECO:0000313" key="3">
    <source>
        <dbReference type="Proteomes" id="UP001302812"/>
    </source>
</evidence>
<feature type="region of interest" description="Disordered" evidence="1">
    <location>
        <begin position="773"/>
        <end position="797"/>
    </location>
</feature>
<proteinExistence type="predicted"/>